<keyword evidence="2 6" id="KW-0378">Hydrolase</keyword>
<evidence type="ECO:0000256" key="3">
    <source>
        <dbReference type="ARBA" id="ARBA00023295"/>
    </source>
</evidence>
<feature type="signal peptide" evidence="7">
    <location>
        <begin position="1"/>
        <end position="23"/>
    </location>
</feature>
<evidence type="ECO:0000256" key="5">
    <source>
        <dbReference type="PIRSR" id="PIRSR606710-2"/>
    </source>
</evidence>
<dbReference type="InterPro" id="IPR023296">
    <property type="entry name" value="Glyco_hydro_beta-prop_sf"/>
</dbReference>
<dbReference type="SUPFAM" id="SSF75005">
    <property type="entry name" value="Arabinanase/levansucrase/invertase"/>
    <property type="match status" value="1"/>
</dbReference>
<feature type="active site" description="Proton acceptor" evidence="4">
    <location>
        <position position="52"/>
    </location>
</feature>
<feature type="chain" id="PRO_5040414510" evidence="7">
    <location>
        <begin position="24"/>
        <end position="337"/>
    </location>
</feature>
<dbReference type="GO" id="GO:0004553">
    <property type="term" value="F:hydrolase activity, hydrolyzing O-glycosyl compounds"/>
    <property type="evidence" value="ECO:0007669"/>
    <property type="project" value="InterPro"/>
</dbReference>
<dbReference type="PANTHER" id="PTHR42812:SF5">
    <property type="entry name" value="ENDO-ARABINASE"/>
    <property type="match status" value="1"/>
</dbReference>
<protein>
    <submittedName>
        <fullName evidence="8">Glycosyl hydrolase family 43 protein</fullName>
    </submittedName>
</protein>
<evidence type="ECO:0000256" key="7">
    <source>
        <dbReference type="SAM" id="SignalP"/>
    </source>
</evidence>
<dbReference type="InterPro" id="IPR051795">
    <property type="entry name" value="Glycosyl_Hydrlase_43"/>
</dbReference>
<feature type="active site" description="Proton donor" evidence="4">
    <location>
        <position position="239"/>
    </location>
</feature>
<dbReference type="OrthoDB" id="3879658at2759"/>
<keyword evidence="7" id="KW-0732">Signal</keyword>
<dbReference type="InterPro" id="IPR006710">
    <property type="entry name" value="Glyco_hydro_43"/>
</dbReference>
<feature type="site" description="Important for catalytic activity, responsible for pKa modulation of the active site Glu and correct orientation of both the proton donor and substrate" evidence="5">
    <location>
        <position position="166"/>
    </location>
</feature>
<name>A0A9P8VAU1_9PEZI</name>
<reference evidence="8" key="1">
    <citation type="journal article" date="2021" name="Nat. Commun.">
        <title>Genetic determinants of endophytism in the Arabidopsis root mycobiome.</title>
        <authorList>
            <person name="Mesny F."/>
            <person name="Miyauchi S."/>
            <person name="Thiergart T."/>
            <person name="Pickel B."/>
            <person name="Atanasova L."/>
            <person name="Karlsson M."/>
            <person name="Huettel B."/>
            <person name="Barry K.W."/>
            <person name="Haridas S."/>
            <person name="Chen C."/>
            <person name="Bauer D."/>
            <person name="Andreopoulos W."/>
            <person name="Pangilinan J."/>
            <person name="LaButti K."/>
            <person name="Riley R."/>
            <person name="Lipzen A."/>
            <person name="Clum A."/>
            <person name="Drula E."/>
            <person name="Henrissat B."/>
            <person name="Kohler A."/>
            <person name="Grigoriev I.V."/>
            <person name="Martin F.M."/>
            <person name="Hacquard S."/>
        </authorList>
    </citation>
    <scope>NUCLEOTIDE SEQUENCE</scope>
    <source>
        <strain evidence="8">MPI-SDFR-AT-0117</strain>
    </source>
</reference>
<evidence type="ECO:0000256" key="1">
    <source>
        <dbReference type="ARBA" id="ARBA00009865"/>
    </source>
</evidence>
<dbReference type="EMBL" id="JAGSXJ010000013">
    <property type="protein sequence ID" value="KAH6686340.1"/>
    <property type="molecule type" value="Genomic_DNA"/>
</dbReference>
<accession>A0A9P8VAU1</accession>
<comment type="caution">
    <text evidence="8">The sequence shown here is derived from an EMBL/GenBank/DDBJ whole genome shotgun (WGS) entry which is preliminary data.</text>
</comment>
<dbReference type="Proteomes" id="UP000770015">
    <property type="component" value="Unassembled WGS sequence"/>
</dbReference>
<sequence length="337" mass="36293">MRSTSRNLLWAGVLAGLFTSAASTPVRNPVQALFVMETSSAGEAQLNRDFPDPSILQAHDGFWYSYATNSNGKNVQVARAHEPLGPWEWLDFDVMPDRGWTSGRNTWAPDVRRTSNGSYVLYFSGELPNQNGKHCVGVALAMEPLGPYTPQPEPWACHLDQGGAIDPAGFFDTSTGRRYVTYKVDGNHDGNGGDCGNGVEPLVGTPLMLQEVDAVDGHTKIGDPVQILDRTAADGPLVEAPSIALLADGTYVLFYSSFCFSSSRYNVNYATARSPQGPYERAARPLLQTGDFGLKSPGGASSVMGGGQLLFHANCDQGRCLYTTNYLVVGSEVIVGW</sequence>
<dbReference type="GO" id="GO:0005975">
    <property type="term" value="P:carbohydrate metabolic process"/>
    <property type="evidence" value="ECO:0007669"/>
    <property type="project" value="InterPro"/>
</dbReference>
<evidence type="ECO:0000256" key="4">
    <source>
        <dbReference type="PIRSR" id="PIRSR606710-1"/>
    </source>
</evidence>
<proteinExistence type="inferred from homology"/>
<dbReference type="Pfam" id="PF04616">
    <property type="entry name" value="Glyco_hydro_43"/>
    <property type="match status" value="1"/>
</dbReference>
<evidence type="ECO:0000313" key="9">
    <source>
        <dbReference type="Proteomes" id="UP000770015"/>
    </source>
</evidence>
<comment type="similarity">
    <text evidence="1 6">Belongs to the glycosyl hydrolase 43 family.</text>
</comment>
<dbReference type="AlphaFoldDB" id="A0A9P8VAU1"/>
<evidence type="ECO:0000256" key="6">
    <source>
        <dbReference type="RuleBase" id="RU361187"/>
    </source>
</evidence>
<dbReference type="PANTHER" id="PTHR42812">
    <property type="entry name" value="BETA-XYLOSIDASE"/>
    <property type="match status" value="1"/>
</dbReference>
<organism evidence="8 9">
    <name type="scientific">Plectosphaerella plurivora</name>
    <dbReference type="NCBI Taxonomy" id="936078"/>
    <lineage>
        <taxon>Eukaryota</taxon>
        <taxon>Fungi</taxon>
        <taxon>Dikarya</taxon>
        <taxon>Ascomycota</taxon>
        <taxon>Pezizomycotina</taxon>
        <taxon>Sordariomycetes</taxon>
        <taxon>Hypocreomycetidae</taxon>
        <taxon>Glomerellales</taxon>
        <taxon>Plectosphaerellaceae</taxon>
        <taxon>Plectosphaerella</taxon>
    </lineage>
</organism>
<evidence type="ECO:0000313" key="8">
    <source>
        <dbReference type="EMBL" id="KAH6686340.1"/>
    </source>
</evidence>
<keyword evidence="3 6" id="KW-0326">Glycosidase</keyword>
<dbReference type="CDD" id="cd08999">
    <property type="entry name" value="GH43_ABN-like"/>
    <property type="match status" value="1"/>
</dbReference>
<dbReference type="Gene3D" id="2.115.10.20">
    <property type="entry name" value="Glycosyl hydrolase domain, family 43"/>
    <property type="match status" value="1"/>
</dbReference>
<gene>
    <name evidence="8" type="ORF">F5X68DRAFT_276379</name>
</gene>
<evidence type="ECO:0000256" key="2">
    <source>
        <dbReference type="ARBA" id="ARBA00022801"/>
    </source>
</evidence>
<keyword evidence="9" id="KW-1185">Reference proteome</keyword>